<dbReference type="Gene3D" id="3.40.50.720">
    <property type="entry name" value="NAD(P)-binding Rossmann-like Domain"/>
    <property type="match status" value="1"/>
</dbReference>
<dbReference type="GO" id="GO:0016491">
    <property type="term" value="F:oxidoreductase activity"/>
    <property type="evidence" value="ECO:0007669"/>
    <property type="project" value="UniProtKB-KW"/>
</dbReference>
<comment type="similarity">
    <text evidence="1">Belongs to the short-chain dehydrogenases/reductases (SDR) family.</text>
</comment>
<accession>A0A346NCQ0</accession>
<organism evidence="5 7">
    <name type="scientific">Streptococcus chenjunshii</name>
    <dbReference type="NCBI Taxonomy" id="2173853"/>
    <lineage>
        <taxon>Bacteria</taxon>
        <taxon>Bacillati</taxon>
        <taxon>Bacillota</taxon>
        <taxon>Bacilli</taxon>
        <taxon>Lactobacillales</taxon>
        <taxon>Streptococcaceae</taxon>
        <taxon>Streptococcus</taxon>
    </lineage>
</organism>
<reference evidence="3" key="4">
    <citation type="journal article" date="2019" name="Int. J. Syst. Evol. Microbiol.">
        <title>Streptococcus chenjunshii sp. nov. isolated from feces of Tibetan antelopes.</title>
        <authorList>
            <person name="Tian Z."/>
            <person name="Lu S."/>
            <person name="Jin D."/>
            <person name="Yang J."/>
            <person name="Pu J."/>
            <person name="Lai X.H."/>
            <person name="Bai X.N."/>
            <person name="Wu X.M."/>
            <person name="Li J."/>
            <person name="Wang S."/>
            <person name="Xu J."/>
        </authorList>
    </citation>
    <scope>NUCLEOTIDE SEQUENCE</scope>
    <source>
        <strain evidence="3">Z15</strain>
    </source>
</reference>
<evidence type="ECO:0000313" key="3">
    <source>
        <dbReference type="EMBL" id="AXQ78795.1"/>
    </source>
</evidence>
<dbReference type="CDD" id="cd05233">
    <property type="entry name" value="SDR_c"/>
    <property type="match status" value="1"/>
</dbReference>
<evidence type="ECO:0000313" key="5">
    <source>
        <dbReference type="EMBL" id="RFU53676.1"/>
    </source>
</evidence>
<dbReference type="InterPro" id="IPR002347">
    <property type="entry name" value="SDR_fam"/>
</dbReference>
<dbReference type="Proteomes" id="UP000262901">
    <property type="component" value="Unassembled WGS sequence"/>
</dbReference>
<dbReference type="OrthoDB" id="9775296at2"/>
<sequence length="274" mass="29787">MKEVKLKTVLITGASSGIGKALAERFAKEGAHLILVAKDSTKLEDTANQLKQGYTCSIITIAQDLSQADAAQAIYSIIDEQGLIPDTVINNAGFGDHSDFMNCDLDKQIRMIAVNNAALVAISRLFLPLLKNQGQDTFLINICSTAAFQPGPYMAVYHATKSFVLSFSLALSEELKDSKVQVKAICPGPTRTGFEAYAGPGSQKLFATFKNSSAERIADFTYRELKRDRVVAIPGFRNRFFAVLAKISPASLTTRAVGRIMKSPYQKGDKHGND</sequence>
<dbReference type="Pfam" id="PF00106">
    <property type="entry name" value="adh_short"/>
    <property type="match status" value="1"/>
</dbReference>
<reference evidence="5 7" key="2">
    <citation type="submission" date="2018-08" db="EMBL/GenBank/DDBJ databases">
        <title>Draft genome of Streptococcus sp. nov. Z1.</title>
        <authorList>
            <person name="Tian Z."/>
        </authorList>
    </citation>
    <scope>NUCLEOTIDE SEQUENCE [LARGE SCALE GENOMIC DNA]</scope>
    <source>
        <strain evidence="5">Z1</strain>
        <strain evidence="7">Z1(2018)</strain>
    </source>
</reference>
<evidence type="ECO:0000313" key="6">
    <source>
        <dbReference type="Proteomes" id="UP000246115"/>
    </source>
</evidence>
<accession>A0A372KNX3</accession>
<dbReference type="Proteomes" id="UP000264056">
    <property type="component" value="Unassembled WGS sequence"/>
</dbReference>
<keyword evidence="2" id="KW-0560">Oxidoreductase</keyword>
<dbReference type="EMBL" id="QVQY01000004">
    <property type="protein sequence ID" value="RFU51556.1"/>
    <property type="molecule type" value="Genomic_DNA"/>
</dbReference>
<reference evidence="6" key="3">
    <citation type="submission" date="2018-08" db="EMBL/GenBank/DDBJ databases">
        <title>Streptococcus chenjunshii sp. nov., isolated from stools sample of the Tibetan antelope in the Qinghai-Tibet plateau, China.</title>
        <authorList>
            <person name="Tian Z."/>
        </authorList>
    </citation>
    <scope>NUCLEOTIDE SEQUENCE [LARGE SCALE GENOMIC DNA]</scope>
    <source>
        <strain evidence="6">Z15</strain>
    </source>
</reference>
<dbReference type="PANTHER" id="PTHR42901">
    <property type="entry name" value="ALCOHOL DEHYDROGENASE"/>
    <property type="match status" value="1"/>
</dbReference>
<keyword evidence="8" id="KW-1185">Reference proteome</keyword>
<dbReference type="PIRSF" id="PIRSF000126">
    <property type="entry name" value="11-beta-HSD1"/>
    <property type="match status" value="1"/>
</dbReference>
<evidence type="ECO:0000256" key="2">
    <source>
        <dbReference type="ARBA" id="ARBA00023002"/>
    </source>
</evidence>
<evidence type="ECO:0000313" key="4">
    <source>
        <dbReference type="EMBL" id="RFU51556.1"/>
    </source>
</evidence>
<proteinExistence type="inferred from homology"/>
<protein>
    <submittedName>
        <fullName evidence="5">SDR family oxidoreductase</fullName>
    </submittedName>
</protein>
<dbReference type="InterPro" id="IPR036291">
    <property type="entry name" value="NAD(P)-bd_dom_sf"/>
</dbReference>
<dbReference type="Proteomes" id="UP000246115">
    <property type="component" value="Chromosome"/>
</dbReference>
<dbReference type="KEGG" id="schj:DDV21_006720"/>
<reference evidence="4 8" key="1">
    <citation type="submission" date="2018-08" db="EMBL/GenBank/DDBJ databases">
        <title>Draft genome of Streptococcus sp .nov. Z2.</title>
        <authorList>
            <person name="Tian Z."/>
        </authorList>
    </citation>
    <scope>NUCLEOTIDE SEQUENCE [LARGE SCALE GENOMIC DNA]</scope>
    <source>
        <strain evidence="4 8">Z2</strain>
    </source>
</reference>
<dbReference type="AlphaFoldDB" id="A0A372KNX3"/>
<evidence type="ECO:0000313" key="8">
    <source>
        <dbReference type="Proteomes" id="UP000264056"/>
    </source>
</evidence>
<dbReference type="EMBL" id="CP031733">
    <property type="protein sequence ID" value="AXQ78795.1"/>
    <property type="molecule type" value="Genomic_DNA"/>
</dbReference>
<dbReference type="PRINTS" id="PR00081">
    <property type="entry name" value="GDHRDH"/>
</dbReference>
<evidence type="ECO:0000256" key="1">
    <source>
        <dbReference type="ARBA" id="ARBA00006484"/>
    </source>
</evidence>
<dbReference type="PANTHER" id="PTHR42901:SF1">
    <property type="entry name" value="ALCOHOL DEHYDROGENASE"/>
    <property type="match status" value="1"/>
</dbReference>
<gene>
    <name evidence="3" type="ORF">DDV21_006720</name>
    <name evidence="4" type="ORF">DDV22_02620</name>
    <name evidence="5" type="ORF">DDV23_03020</name>
</gene>
<name>A0A372KNX3_9STRE</name>
<dbReference type="EMBL" id="QVQZ01000004">
    <property type="protein sequence ID" value="RFU53676.1"/>
    <property type="molecule type" value="Genomic_DNA"/>
</dbReference>
<evidence type="ECO:0000313" key="7">
    <source>
        <dbReference type="Proteomes" id="UP000262901"/>
    </source>
</evidence>
<dbReference type="SUPFAM" id="SSF51735">
    <property type="entry name" value="NAD(P)-binding Rossmann-fold domains"/>
    <property type="match status" value="1"/>
</dbReference>